<dbReference type="Pfam" id="PF13223">
    <property type="entry name" value="DUF4031"/>
    <property type="match status" value="1"/>
</dbReference>
<dbReference type="Gene3D" id="1.10.3210.10">
    <property type="entry name" value="Hypothetical protein af1432"/>
    <property type="match status" value="1"/>
</dbReference>
<evidence type="ECO:0000313" key="2">
    <source>
        <dbReference type="EMBL" id="AQP48160.1"/>
    </source>
</evidence>
<dbReference type="PANTHER" id="PTHR21174:SF0">
    <property type="entry name" value="HD PHOSPHOHYDROLASE FAMILY PROTEIN-RELATED"/>
    <property type="match status" value="1"/>
</dbReference>
<dbReference type="AlphaFoldDB" id="A0A1Q2CQ53"/>
<dbReference type="SUPFAM" id="SSF109604">
    <property type="entry name" value="HD-domain/PDEase-like"/>
    <property type="match status" value="1"/>
</dbReference>
<dbReference type="InterPro" id="IPR025109">
    <property type="entry name" value="DUF4031"/>
</dbReference>
<dbReference type="InterPro" id="IPR009218">
    <property type="entry name" value="HD_phosphohydro"/>
</dbReference>
<proteinExistence type="predicted"/>
<reference evidence="3" key="1">
    <citation type="submission" date="2017-02" db="EMBL/GenBank/DDBJ databases">
        <title>Tessaracoccus aquaemaris sp. nov., isolated from the intestine of a Korean rockfish, Sebastes schlegelii, in a marine aquaculture pond.</title>
        <authorList>
            <person name="Tak E.J."/>
            <person name="Bae J.-W."/>
        </authorList>
    </citation>
    <scope>NUCLEOTIDE SEQUENCE [LARGE SCALE GENOMIC DNA]</scope>
    <source>
        <strain evidence="3">NSG39</strain>
    </source>
</reference>
<name>A0A1Q2CQ53_9ACTN</name>
<protein>
    <recommendedName>
        <fullName evidence="1">DUF4031 domain-containing protein</fullName>
    </recommendedName>
</protein>
<sequence length="288" mass="31980">MAILIDPPRWPAHGTVFSHLVSDSSLEELHAFARAAGLPSRAFDHDHYDVPQARYDDLVAAGALPVRERDLVRRLIDSGLRVRKADKTPTRDAALDAAARDWARYDLPEGLRDDLLGRWREPHRHYHDVRHLAACLAALDDLGATQRPVRLAAWFHDAVYEGVHGSDEERSAALAEERLAGLLDAAEAAEVARLVRMTAEHRPTDAPSKLLSDADLSVLGQSPGRYHVYLRDVRLDYAHLDDETWRSGRRTVVQALLAADPLFHTQQGSALWAEAASRNLADELAGLT</sequence>
<dbReference type="PANTHER" id="PTHR21174">
    <property type="match status" value="1"/>
</dbReference>
<dbReference type="RefSeq" id="WP_077686489.1">
    <property type="nucleotide sequence ID" value="NZ_CP019606.1"/>
</dbReference>
<accession>A0A1Q2CQ53</accession>
<organism evidence="2 3">
    <name type="scientific">Tessaracoccus aquimaris</name>
    <dbReference type="NCBI Taxonomy" id="1332264"/>
    <lineage>
        <taxon>Bacteria</taxon>
        <taxon>Bacillati</taxon>
        <taxon>Actinomycetota</taxon>
        <taxon>Actinomycetes</taxon>
        <taxon>Propionibacteriales</taxon>
        <taxon>Propionibacteriaceae</taxon>
        <taxon>Tessaracoccus</taxon>
    </lineage>
</organism>
<dbReference type="STRING" id="1332264.BW730_12295"/>
<evidence type="ECO:0000313" key="3">
    <source>
        <dbReference type="Proteomes" id="UP000188145"/>
    </source>
</evidence>
<dbReference type="OrthoDB" id="9808993at2"/>
<gene>
    <name evidence="2" type="ORF">BW730_12295</name>
</gene>
<dbReference type="KEGG" id="tes:BW730_12295"/>
<dbReference type="EMBL" id="CP019606">
    <property type="protein sequence ID" value="AQP48160.1"/>
    <property type="molecule type" value="Genomic_DNA"/>
</dbReference>
<keyword evidence="3" id="KW-1185">Reference proteome</keyword>
<evidence type="ECO:0000259" key="1">
    <source>
        <dbReference type="Pfam" id="PF13223"/>
    </source>
</evidence>
<dbReference type="Proteomes" id="UP000188145">
    <property type="component" value="Chromosome"/>
</dbReference>
<feature type="domain" description="DUF4031" evidence="1">
    <location>
        <begin position="3"/>
        <end position="76"/>
    </location>
</feature>